<dbReference type="AlphaFoldDB" id="A0A1H7BGM3"/>
<comment type="pathway">
    <text evidence="2">Amino-acid biosynthesis; L-tryptophan biosynthesis; L-tryptophan from chorismate: step 4/5.</text>
</comment>
<evidence type="ECO:0000313" key="10">
    <source>
        <dbReference type="EMBL" id="SEJ73370.1"/>
    </source>
</evidence>
<evidence type="ECO:0000256" key="6">
    <source>
        <dbReference type="ARBA" id="ARBA00022822"/>
    </source>
</evidence>
<evidence type="ECO:0000256" key="5">
    <source>
        <dbReference type="ARBA" id="ARBA00022793"/>
    </source>
</evidence>
<evidence type="ECO:0000256" key="1">
    <source>
        <dbReference type="ARBA" id="ARBA00001633"/>
    </source>
</evidence>
<dbReference type="InterPro" id="IPR013798">
    <property type="entry name" value="Indole-3-glycerol_P_synth_dom"/>
</dbReference>
<dbReference type="GO" id="GO:0004640">
    <property type="term" value="F:phosphoribosylanthranilate isomerase activity"/>
    <property type="evidence" value="ECO:0007669"/>
    <property type="project" value="TreeGrafter"/>
</dbReference>
<dbReference type="PANTHER" id="PTHR22854">
    <property type="entry name" value="TRYPTOPHAN BIOSYNTHESIS PROTEIN"/>
    <property type="match status" value="1"/>
</dbReference>
<dbReference type="GO" id="GO:0000162">
    <property type="term" value="P:L-tryptophan biosynthetic process"/>
    <property type="evidence" value="ECO:0007669"/>
    <property type="project" value="UniProtKB-UniPathway"/>
</dbReference>
<dbReference type="Proteomes" id="UP000199532">
    <property type="component" value="Unassembled WGS sequence"/>
</dbReference>
<dbReference type="SUPFAM" id="SSF51366">
    <property type="entry name" value="Ribulose-phoshate binding barrel"/>
    <property type="match status" value="1"/>
</dbReference>
<keyword evidence="11" id="KW-1185">Reference proteome</keyword>
<dbReference type="FunFam" id="3.20.20.70:FF:000024">
    <property type="entry name" value="Indole-3-glycerol phosphate synthase"/>
    <property type="match status" value="1"/>
</dbReference>
<keyword evidence="5" id="KW-0210">Decarboxylase</keyword>
<accession>A0A1H7BGM3</accession>
<dbReference type="InterPro" id="IPR011060">
    <property type="entry name" value="RibuloseP-bd_barrel"/>
</dbReference>
<keyword evidence="4" id="KW-0028">Amino-acid biosynthesis</keyword>
<dbReference type="STRING" id="408657.SAMN04487995_6179"/>
<sequence>MNILEKIVARKKVEVELSKKIKSIADLEKEELFDRTSVSLSDVLKSTSAPRIISEFKRKSPSKGIINGNVLPEIVTADYVSAGAAALSVLTDIDFFGGSFDDFLRARKANPNIPMLRKDFIVDEYQLFEAKSIGADIILLIAACLEPSEIKSLSQKAHDLGLEVLLEVHNSEELAQSLCDTVDIVGVNNRNLKTFETSIQTSIELSAQIPDSFVKISESGLSDAETIFELFAYGYKGFLIGETFMKTDNPGAALVALQNNLSQIGNSNPHVI</sequence>
<evidence type="ECO:0000256" key="7">
    <source>
        <dbReference type="ARBA" id="ARBA00023141"/>
    </source>
</evidence>
<dbReference type="OrthoDB" id="9804217at2"/>
<dbReference type="RefSeq" id="WP_090342539.1">
    <property type="nucleotide sequence ID" value="NZ_FNXY01000014.1"/>
</dbReference>
<evidence type="ECO:0000313" key="11">
    <source>
        <dbReference type="Proteomes" id="UP000199532"/>
    </source>
</evidence>
<evidence type="ECO:0000256" key="2">
    <source>
        <dbReference type="ARBA" id="ARBA00004696"/>
    </source>
</evidence>
<evidence type="ECO:0000259" key="9">
    <source>
        <dbReference type="Pfam" id="PF00218"/>
    </source>
</evidence>
<keyword evidence="6" id="KW-0822">Tryptophan biosynthesis</keyword>
<comment type="catalytic activity">
    <reaction evidence="1">
        <text>1-(2-carboxyphenylamino)-1-deoxy-D-ribulose 5-phosphate + H(+) = (1S,2R)-1-C-(indol-3-yl)glycerol 3-phosphate + CO2 + H2O</text>
        <dbReference type="Rhea" id="RHEA:23476"/>
        <dbReference type="ChEBI" id="CHEBI:15377"/>
        <dbReference type="ChEBI" id="CHEBI:15378"/>
        <dbReference type="ChEBI" id="CHEBI:16526"/>
        <dbReference type="ChEBI" id="CHEBI:58613"/>
        <dbReference type="ChEBI" id="CHEBI:58866"/>
        <dbReference type="EC" id="4.1.1.48"/>
    </reaction>
</comment>
<dbReference type="PROSITE" id="PS00614">
    <property type="entry name" value="IGPS"/>
    <property type="match status" value="1"/>
</dbReference>
<evidence type="ECO:0000256" key="8">
    <source>
        <dbReference type="ARBA" id="ARBA00023239"/>
    </source>
</evidence>
<keyword evidence="7" id="KW-0057">Aromatic amino acid biosynthesis</keyword>
<dbReference type="EMBL" id="FNXY01000014">
    <property type="protein sequence ID" value="SEJ73370.1"/>
    <property type="molecule type" value="Genomic_DNA"/>
</dbReference>
<dbReference type="InterPro" id="IPR045186">
    <property type="entry name" value="Indole-3-glycerol_P_synth"/>
</dbReference>
<dbReference type="Gene3D" id="3.20.20.70">
    <property type="entry name" value="Aldolase class I"/>
    <property type="match status" value="1"/>
</dbReference>
<evidence type="ECO:0000256" key="4">
    <source>
        <dbReference type="ARBA" id="ARBA00022605"/>
    </source>
</evidence>
<dbReference type="Pfam" id="PF00218">
    <property type="entry name" value="IGPS"/>
    <property type="match status" value="1"/>
</dbReference>
<dbReference type="UniPathway" id="UPA00035">
    <property type="reaction ID" value="UER00043"/>
</dbReference>
<name>A0A1H7BGM3_9BACT</name>
<proteinExistence type="predicted"/>
<reference evidence="10 11" key="1">
    <citation type="submission" date="2016-10" db="EMBL/GenBank/DDBJ databases">
        <authorList>
            <person name="de Groot N.N."/>
        </authorList>
    </citation>
    <scope>NUCLEOTIDE SEQUENCE [LARGE SCALE GENOMIC DNA]</scope>
    <source>
        <strain evidence="10 11">DSM 19938</strain>
    </source>
</reference>
<dbReference type="GO" id="GO:0004425">
    <property type="term" value="F:indole-3-glycerol-phosphate synthase activity"/>
    <property type="evidence" value="ECO:0007669"/>
    <property type="project" value="UniProtKB-EC"/>
</dbReference>
<dbReference type="InterPro" id="IPR013785">
    <property type="entry name" value="Aldolase_TIM"/>
</dbReference>
<keyword evidence="8" id="KW-0456">Lyase</keyword>
<dbReference type="InterPro" id="IPR001468">
    <property type="entry name" value="Indole-3-GlycerolPSynthase_CS"/>
</dbReference>
<dbReference type="EC" id="4.1.1.48" evidence="3"/>
<feature type="domain" description="Indole-3-glycerol phosphate synthase" evidence="9">
    <location>
        <begin position="4"/>
        <end position="254"/>
    </location>
</feature>
<organism evidence="10 11">
    <name type="scientific">Dyadobacter koreensis</name>
    <dbReference type="NCBI Taxonomy" id="408657"/>
    <lineage>
        <taxon>Bacteria</taxon>
        <taxon>Pseudomonadati</taxon>
        <taxon>Bacteroidota</taxon>
        <taxon>Cytophagia</taxon>
        <taxon>Cytophagales</taxon>
        <taxon>Spirosomataceae</taxon>
        <taxon>Dyadobacter</taxon>
    </lineage>
</organism>
<dbReference type="PANTHER" id="PTHR22854:SF2">
    <property type="entry name" value="INDOLE-3-GLYCEROL-PHOSPHATE SYNTHASE"/>
    <property type="match status" value="1"/>
</dbReference>
<dbReference type="NCBIfam" id="NF001377">
    <property type="entry name" value="PRK00278.2-4"/>
    <property type="match status" value="1"/>
</dbReference>
<evidence type="ECO:0000256" key="3">
    <source>
        <dbReference type="ARBA" id="ARBA00012362"/>
    </source>
</evidence>
<dbReference type="CDD" id="cd00331">
    <property type="entry name" value="IGPS"/>
    <property type="match status" value="1"/>
</dbReference>
<protein>
    <recommendedName>
        <fullName evidence="3">indole-3-glycerol-phosphate synthase</fullName>
        <ecNumber evidence="3">4.1.1.48</ecNumber>
    </recommendedName>
</protein>
<gene>
    <name evidence="10" type="ORF">SAMN04487995_6179</name>
</gene>